<dbReference type="RefSeq" id="WP_024394268.1">
    <property type="nucleotide sequence ID" value="NZ_BCCA01000011.1"/>
</dbReference>
<dbReference type="EMBL" id="JABXEU010000014">
    <property type="protein sequence ID" value="NVH36832.1"/>
    <property type="molecule type" value="Genomic_DNA"/>
</dbReference>
<dbReference type="InterPro" id="IPR000055">
    <property type="entry name" value="Restrct_endonuc_typeI_TRD"/>
</dbReference>
<dbReference type="GO" id="GO:0004519">
    <property type="term" value="F:endonuclease activity"/>
    <property type="evidence" value="ECO:0007669"/>
    <property type="project" value="UniProtKB-KW"/>
</dbReference>
<proteinExistence type="inferred from homology"/>
<keyword evidence="5" id="KW-0255">Endonuclease</keyword>
<evidence type="ECO:0000313" key="6">
    <source>
        <dbReference type="Proteomes" id="UP000548355"/>
    </source>
</evidence>
<dbReference type="SUPFAM" id="SSF116734">
    <property type="entry name" value="DNA methylase specificity domain"/>
    <property type="match status" value="1"/>
</dbReference>
<sequence length="143" mass="16174">MVMKLAKITELANIERSSGRVYPAGCTLIQISATRGQVLYHAEEAEIPSHYAVFLPNDMVLPKYLYHAISCQAGHFIYTVQTGLNIQMDTLNEMKLKIHTDLEKQAEIVKYLDVIEKMEAKEEATIDLLKQAKQTNLSKMFVG</sequence>
<dbReference type="OrthoDB" id="9814572at2"/>
<dbReference type="GO" id="GO:0003677">
    <property type="term" value="F:DNA binding"/>
    <property type="evidence" value="ECO:0007669"/>
    <property type="project" value="UniProtKB-KW"/>
</dbReference>
<protein>
    <submittedName>
        <fullName evidence="5">Restriction endonuclease subunit S</fullName>
    </submittedName>
</protein>
<dbReference type="PANTHER" id="PTHR30408:SF12">
    <property type="entry name" value="TYPE I RESTRICTION ENZYME MJAVIII SPECIFICITY SUBUNIT"/>
    <property type="match status" value="1"/>
</dbReference>
<gene>
    <name evidence="5" type="ORF">HU146_06090</name>
</gene>
<dbReference type="Gene3D" id="1.10.287.1120">
    <property type="entry name" value="Bipartite methylase S protein"/>
    <property type="match status" value="1"/>
</dbReference>
<dbReference type="InterPro" id="IPR044946">
    <property type="entry name" value="Restrct_endonuc_typeI_TRD_sf"/>
</dbReference>
<organism evidence="5 6">
    <name type="scientific">Streptococcus suis</name>
    <dbReference type="NCBI Taxonomy" id="1307"/>
    <lineage>
        <taxon>Bacteria</taxon>
        <taxon>Bacillati</taxon>
        <taxon>Bacillota</taxon>
        <taxon>Bacilli</taxon>
        <taxon>Lactobacillales</taxon>
        <taxon>Streptococcaceae</taxon>
        <taxon>Streptococcus</taxon>
    </lineage>
</organism>
<evidence type="ECO:0000313" key="5">
    <source>
        <dbReference type="EMBL" id="NVH36832.1"/>
    </source>
</evidence>
<evidence type="ECO:0000256" key="3">
    <source>
        <dbReference type="ARBA" id="ARBA00023125"/>
    </source>
</evidence>
<comment type="similarity">
    <text evidence="1">Belongs to the type-I restriction system S methylase family.</text>
</comment>
<evidence type="ECO:0000256" key="2">
    <source>
        <dbReference type="ARBA" id="ARBA00022747"/>
    </source>
</evidence>
<keyword evidence="5" id="KW-0540">Nuclease</keyword>
<name>A0A140EX32_STRSU</name>
<dbReference type="GO" id="GO:0009307">
    <property type="term" value="P:DNA restriction-modification system"/>
    <property type="evidence" value="ECO:0007669"/>
    <property type="project" value="UniProtKB-KW"/>
</dbReference>
<dbReference type="Gene3D" id="3.90.220.20">
    <property type="entry name" value="DNA methylase specificity domains"/>
    <property type="match status" value="1"/>
</dbReference>
<evidence type="ECO:0000259" key="4">
    <source>
        <dbReference type="Pfam" id="PF01420"/>
    </source>
</evidence>
<keyword evidence="2" id="KW-0680">Restriction system</keyword>
<feature type="domain" description="Type I restriction modification DNA specificity" evidence="4">
    <location>
        <begin position="15"/>
        <end position="124"/>
    </location>
</feature>
<reference evidence="5 6" key="1">
    <citation type="submission" date="2020-06" db="EMBL/GenBank/DDBJ databases">
        <title>Pan-genome analysis of Streptococcus suis serotype 2 revealed genomic diversity among strains of different virulence.</title>
        <authorList>
            <person name="Guo G."/>
            <person name="Zhang W."/>
        </authorList>
    </citation>
    <scope>NUCLEOTIDE SEQUENCE [LARGE SCALE GENOMIC DNA]</scope>
    <source>
        <strain evidence="5 6">ZJ92091101</strain>
    </source>
</reference>
<dbReference type="Pfam" id="PF01420">
    <property type="entry name" value="Methylase_S"/>
    <property type="match status" value="1"/>
</dbReference>
<dbReference type="InterPro" id="IPR052021">
    <property type="entry name" value="Type-I_RS_S_subunit"/>
</dbReference>
<keyword evidence="3" id="KW-0238">DNA-binding</keyword>
<keyword evidence="5" id="KW-0378">Hydrolase</keyword>
<accession>A0A140EX32</accession>
<comment type="caution">
    <text evidence="5">The sequence shown here is derived from an EMBL/GenBank/DDBJ whole genome shotgun (WGS) entry which is preliminary data.</text>
</comment>
<evidence type="ECO:0000256" key="1">
    <source>
        <dbReference type="ARBA" id="ARBA00010923"/>
    </source>
</evidence>
<dbReference type="Proteomes" id="UP000548355">
    <property type="component" value="Unassembled WGS sequence"/>
</dbReference>
<dbReference type="AlphaFoldDB" id="A0A140EX32"/>
<dbReference type="PANTHER" id="PTHR30408">
    <property type="entry name" value="TYPE-1 RESTRICTION ENZYME ECOKI SPECIFICITY PROTEIN"/>
    <property type="match status" value="1"/>
</dbReference>